<accession>W7AWC7</accession>
<dbReference type="Pfam" id="PF06569">
    <property type="entry name" value="DUF1128"/>
    <property type="match status" value="1"/>
</dbReference>
<dbReference type="InterPro" id="IPR009507">
    <property type="entry name" value="UPF0435"/>
</dbReference>
<reference evidence="1 2" key="1">
    <citation type="journal article" date="2014" name="Int. J. Syst. Evol. Microbiol.">
        <title>Listeria floridensis sp. nov., Listeria aquatica sp. nov., Listeria cornellensis sp. nov., Listeria riparia sp. nov. and Listeria grandensis sp. nov., from agricultural and natural environments.</title>
        <authorList>
            <person name="den Bakker H.C."/>
            <person name="Warchocki S."/>
            <person name="Wright E.M."/>
            <person name="Allred A.F."/>
            <person name="Ahlstrom C."/>
            <person name="Manuel C.S."/>
            <person name="Stasiewicz M.J."/>
            <person name="Burrell A."/>
            <person name="Roof S."/>
            <person name="Strawn L."/>
            <person name="Fortes E.D."/>
            <person name="Nightingale K.K."/>
            <person name="Kephart D."/>
            <person name="Wiedmann M."/>
        </authorList>
    </citation>
    <scope>NUCLEOTIDE SEQUENCE [LARGE SCALE GENOMIC DNA]</scope>
    <source>
        <strain evidence="1 2">FSL S10-1188</strain>
    </source>
</reference>
<dbReference type="EMBL" id="AOCG01000007">
    <property type="protein sequence ID" value="EUJ19394.1"/>
    <property type="molecule type" value="Genomic_DNA"/>
</dbReference>
<dbReference type="RefSeq" id="WP_052008494.1">
    <property type="nucleotide sequence ID" value="NZ_AOCG01000007.1"/>
</dbReference>
<dbReference type="Proteomes" id="UP000019246">
    <property type="component" value="Unassembled WGS sequence"/>
</dbReference>
<evidence type="ECO:0000313" key="1">
    <source>
        <dbReference type="EMBL" id="EUJ19394.1"/>
    </source>
</evidence>
<comment type="caution">
    <text evidence="1">The sequence shown here is derived from an EMBL/GenBank/DDBJ whole genome shotgun (WGS) entry which is preliminary data.</text>
</comment>
<gene>
    <name evidence="1" type="ORF">MAQA_07352</name>
</gene>
<dbReference type="OrthoDB" id="2361695at2"/>
<sequence>MNLEQPSQENVDFILKKITEKLKMVNASAFENMKLEQVHYDLLVELYQLISRKNSFSPREMQMFAEELSSIRKKLTVKIICSKVN</sequence>
<dbReference type="STRING" id="1265818.MAQA_07352"/>
<dbReference type="PATRIC" id="fig|1265818.5.peg.1473"/>
<dbReference type="AlphaFoldDB" id="W7AWC7"/>
<evidence type="ECO:0000313" key="2">
    <source>
        <dbReference type="Proteomes" id="UP000019246"/>
    </source>
</evidence>
<keyword evidence="2" id="KW-1185">Reference proteome</keyword>
<protein>
    <submittedName>
        <fullName evidence="1">Uncharacterized protein</fullName>
    </submittedName>
</protein>
<organism evidence="1 2">
    <name type="scientific">Listeria aquatica FSL S10-1188</name>
    <dbReference type="NCBI Taxonomy" id="1265818"/>
    <lineage>
        <taxon>Bacteria</taxon>
        <taxon>Bacillati</taxon>
        <taxon>Bacillota</taxon>
        <taxon>Bacilli</taxon>
        <taxon>Bacillales</taxon>
        <taxon>Listeriaceae</taxon>
        <taxon>Listeria</taxon>
    </lineage>
</organism>
<name>W7AWC7_9LIST</name>
<proteinExistence type="predicted"/>